<name>A0A221UWQ1_9FLAO</name>
<dbReference type="SUPFAM" id="SSF56300">
    <property type="entry name" value="Metallo-dependent phosphatases"/>
    <property type="match status" value="1"/>
</dbReference>
<evidence type="ECO:0000259" key="4">
    <source>
        <dbReference type="Pfam" id="PF16371"/>
    </source>
</evidence>
<dbReference type="InterPro" id="IPR032288">
    <property type="entry name" value="Metallophos_C"/>
</dbReference>
<organism evidence="5 6">
    <name type="scientific">Arenibacter algicola</name>
    <dbReference type="NCBI Taxonomy" id="616991"/>
    <lineage>
        <taxon>Bacteria</taxon>
        <taxon>Pseudomonadati</taxon>
        <taxon>Bacteroidota</taxon>
        <taxon>Flavobacteriia</taxon>
        <taxon>Flavobacteriales</taxon>
        <taxon>Flavobacteriaceae</taxon>
        <taxon>Arenibacter</taxon>
    </lineage>
</organism>
<evidence type="ECO:0000313" key="6">
    <source>
        <dbReference type="Proteomes" id="UP000204551"/>
    </source>
</evidence>
<dbReference type="GO" id="GO:0004115">
    <property type="term" value="F:3',5'-cyclic-AMP phosphodiesterase activity"/>
    <property type="evidence" value="ECO:0007669"/>
    <property type="project" value="UniProtKB-EC"/>
</dbReference>
<dbReference type="EC" id="3.1.4.53" evidence="5"/>
<feature type="domain" description="Calcineurin-like phosphoesterase" evidence="2">
    <location>
        <begin position="122"/>
        <end position="298"/>
    </location>
</feature>
<dbReference type="AlphaFoldDB" id="A0A221UWQ1"/>
<sequence length="504" mass="57197">MKKFVILALLAINSCGLLFAQTNIKGSVYFDENQNLVRDNNENGIEGALVSNGRDVIATDRGGKWSIPNNGNSAIFLIQPSGYLVPTNKSQVPQHYSDPSNHEKPIEFPLWKGEENQEFEALFFGDTQARGMTEVNYVTHDVVEECIGHNAKFGVVLGDIVADDPGLFDELSASIAQIGVPWYYVFGNHDFDRNAKGNIGAEDTFFKNFGPSTYAYEFGQVAFININDVFYKETGGYKGFFTENQLSFVSNYLNHVPQEKLVVLMMHIPIVGCENREDMFRILEKRKHTLSIAAHTHTLRNIFVDETMGWKGSEPHHHFINGTVSGSWWCGLKDELGIPHATMNDGTPNGYATIKFHGNQYNIVYKAARRPADYQMNIYLPDDISLDELNTSHVLVNVFNGTEKSIVEMQIDQTGDWMQLSQTTAKDPANWKMHEMNNYLDIQVEDKKLEEIFGWKMDEPKNSRHFWTGTLSKKLEPGTHQLTIKTNDMFGNVYQSYKIFRVVP</sequence>
<feature type="chain" id="PRO_5012894719" evidence="1">
    <location>
        <begin position="21"/>
        <end position="504"/>
    </location>
</feature>
<dbReference type="Pfam" id="PF16371">
    <property type="entry name" value="MetallophosN"/>
    <property type="match status" value="1"/>
</dbReference>
<dbReference type="InterPro" id="IPR051918">
    <property type="entry name" value="STPP_CPPED1"/>
</dbReference>
<accession>A0A221UWQ1</accession>
<evidence type="ECO:0000256" key="1">
    <source>
        <dbReference type="SAM" id="SignalP"/>
    </source>
</evidence>
<feature type="signal peptide" evidence="1">
    <location>
        <begin position="1"/>
        <end position="20"/>
    </location>
</feature>
<dbReference type="Pfam" id="PF16370">
    <property type="entry name" value="MetallophosC"/>
    <property type="match status" value="1"/>
</dbReference>
<dbReference type="Gene3D" id="3.60.21.10">
    <property type="match status" value="1"/>
</dbReference>
<evidence type="ECO:0000313" key="5">
    <source>
        <dbReference type="EMBL" id="ASO05311.1"/>
    </source>
</evidence>
<dbReference type="PANTHER" id="PTHR43143:SF6">
    <property type="entry name" value="BLL3016 PROTEIN"/>
    <property type="match status" value="1"/>
</dbReference>
<dbReference type="Proteomes" id="UP000204551">
    <property type="component" value="Chromosome"/>
</dbReference>
<keyword evidence="1" id="KW-0732">Signal</keyword>
<reference evidence="5 6" key="1">
    <citation type="submission" date="2017-07" db="EMBL/GenBank/DDBJ databases">
        <title>Genome Sequence of Arenibacter algicola Strain SMS7 Isolated from a culture of the Diatom Skeletonema marinoi.</title>
        <authorList>
            <person name="Topel M."/>
            <person name="Pinder M.I.M."/>
            <person name="Johansson O.N."/>
            <person name="Kourtchenko O."/>
            <person name="Godhe A."/>
            <person name="Clarke A.K."/>
        </authorList>
    </citation>
    <scope>NUCLEOTIDE SEQUENCE [LARGE SCALE GENOMIC DNA]</scope>
    <source>
        <strain evidence="5 6">SMS7</strain>
    </source>
</reference>
<feature type="domain" description="Calcineurin-like phosphoesterase C-terminal" evidence="3">
    <location>
        <begin position="319"/>
        <end position="494"/>
    </location>
</feature>
<feature type="domain" description="Calcineurin-like phosphoesterase N-terminal" evidence="4">
    <location>
        <begin position="40"/>
        <end position="108"/>
    </location>
</feature>
<dbReference type="EMBL" id="CP022515">
    <property type="protein sequence ID" value="ASO05311.1"/>
    <property type="molecule type" value="Genomic_DNA"/>
</dbReference>
<dbReference type="InterPro" id="IPR032285">
    <property type="entry name" value="Metallophos_N"/>
</dbReference>
<evidence type="ECO:0000259" key="3">
    <source>
        <dbReference type="Pfam" id="PF16370"/>
    </source>
</evidence>
<protein>
    <submittedName>
        <fullName evidence="5">3',5'-cyclic adenosine monophosphate phosphodiesterase CpdA</fullName>
        <ecNumber evidence="5">3.1.4.53</ecNumber>
    </submittedName>
</protein>
<keyword evidence="5" id="KW-0378">Hydrolase</keyword>
<proteinExistence type="predicted"/>
<dbReference type="InterPro" id="IPR029052">
    <property type="entry name" value="Metallo-depent_PP-like"/>
</dbReference>
<gene>
    <name evidence="5" type="ORF">AREALGSMS7_01847</name>
</gene>
<evidence type="ECO:0000259" key="2">
    <source>
        <dbReference type="Pfam" id="PF00149"/>
    </source>
</evidence>
<dbReference type="PANTHER" id="PTHR43143">
    <property type="entry name" value="METALLOPHOSPHOESTERASE, CALCINEURIN SUPERFAMILY"/>
    <property type="match status" value="1"/>
</dbReference>
<dbReference type="KEGG" id="aalg:AREALGSMS7_01847"/>
<dbReference type="RefSeq" id="WP_093978095.1">
    <property type="nucleotide sequence ID" value="NZ_CP022515.1"/>
</dbReference>
<dbReference type="Pfam" id="PF00149">
    <property type="entry name" value="Metallophos"/>
    <property type="match status" value="1"/>
</dbReference>
<dbReference type="InterPro" id="IPR004843">
    <property type="entry name" value="Calcineurin-like_PHP"/>
</dbReference>